<evidence type="ECO:0000259" key="10">
    <source>
        <dbReference type="SMART" id="SM01372"/>
    </source>
</evidence>
<comment type="caution">
    <text evidence="11">The sequence shown here is derived from an EMBL/GenBank/DDBJ whole genome shotgun (WGS) entry which is preliminary data.</text>
</comment>
<dbReference type="Pfam" id="PF08781">
    <property type="entry name" value="DP"/>
    <property type="match status" value="1"/>
</dbReference>
<dbReference type="OrthoDB" id="552115at2759"/>
<keyword evidence="6 7" id="KW-0539">Nucleus</keyword>
<dbReference type="CDD" id="cd14458">
    <property type="entry name" value="DP_DD"/>
    <property type="match status" value="1"/>
</dbReference>
<dbReference type="SMART" id="SM01138">
    <property type="entry name" value="DP"/>
    <property type="match status" value="1"/>
</dbReference>
<dbReference type="AlphaFoldDB" id="A0A177EAS3"/>
<evidence type="ECO:0000259" key="9">
    <source>
        <dbReference type="SMART" id="SM01138"/>
    </source>
</evidence>
<gene>
    <name evidence="11" type="ORF">NEDG_01182</name>
</gene>
<name>A0A177EAS3_9MICR</name>
<evidence type="ECO:0000256" key="5">
    <source>
        <dbReference type="ARBA" id="ARBA00023163"/>
    </source>
</evidence>
<evidence type="ECO:0000256" key="4">
    <source>
        <dbReference type="ARBA" id="ARBA00023125"/>
    </source>
</evidence>
<dbReference type="InterPro" id="IPR014889">
    <property type="entry name" value="Transc_factor_DP_C"/>
</dbReference>
<keyword evidence="3 7" id="KW-0805">Transcription regulation</keyword>
<feature type="domain" description="E2F/DP family winged-helix DNA-binding" evidence="10">
    <location>
        <begin position="7"/>
        <end position="79"/>
    </location>
</feature>
<dbReference type="PANTHER" id="PTHR12548">
    <property type="entry name" value="TRANSCRIPTION FACTOR DP"/>
    <property type="match status" value="1"/>
</dbReference>
<evidence type="ECO:0000256" key="7">
    <source>
        <dbReference type="RuleBase" id="RU003796"/>
    </source>
</evidence>
<keyword evidence="4 7" id="KW-0238">DNA-binding</keyword>
<dbReference type="PANTHER" id="PTHR12548:SF9">
    <property type="entry name" value="TRANSCRIPTION FACTOR DP"/>
    <property type="match status" value="1"/>
</dbReference>
<feature type="coiled-coil region" evidence="8">
    <location>
        <begin position="103"/>
        <end position="143"/>
    </location>
</feature>
<accession>A0A177EAS3</accession>
<dbReference type="InterPro" id="IPR015648">
    <property type="entry name" value="Transcrpt_fac_DP"/>
</dbReference>
<keyword evidence="5 7" id="KW-0804">Transcription</keyword>
<evidence type="ECO:0000256" key="6">
    <source>
        <dbReference type="ARBA" id="ARBA00023242"/>
    </source>
</evidence>
<organism evidence="11 12">
    <name type="scientific">Nematocida displodere</name>
    <dbReference type="NCBI Taxonomy" id="1805483"/>
    <lineage>
        <taxon>Eukaryota</taxon>
        <taxon>Fungi</taxon>
        <taxon>Fungi incertae sedis</taxon>
        <taxon>Microsporidia</taxon>
        <taxon>Nematocida</taxon>
    </lineage>
</organism>
<comment type="subcellular location">
    <subcellularLocation>
        <location evidence="1 7">Nucleus</location>
    </subcellularLocation>
</comment>
<dbReference type="Proteomes" id="UP000185944">
    <property type="component" value="Unassembled WGS sequence"/>
</dbReference>
<evidence type="ECO:0000313" key="12">
    <source>
        <dbReference type="Proteomes" id="UP000185944"/>
    </source>
</evidence>
<dbReference type="Gene3D" id="1.10.10.10">
    <property type="entry name" value="Winged helix-like DNA-binding domain superfamily/Winged helix DNA-binding domain"/>
    <property type="match status" value="1"/>
</dbReference>
<protein>
    <submittedName>
        <fullName evidence="11">Transcription factor Dp-1</fullName>
    </submittedName>
</protein>
<dbReference type="Pfam" id="PF02319">
    <property type="entry name" value="WHD_E2F_TDP"/>
    <property type="match status" value="1"/>
</dbReference>
<dbReference type="GO" id="GO:0051726">
    <property type="term" value="P:regulation of cell cycle"/>
    <property type="evidence" value="ECO:0007669"/>
    <property type="project" value="InterPro"/>
</dbReference>
<dbReference type="GO" id="GO:0005634">
    <property type="term" value="C:nucleus"/>
    <property type="evidence" value="ECO:0007669"/>
    <property type="project" value="UniProtKB-SubCell"/>
</dbReference>
<dbReference type="InterPro" id="IPR003316">
    <property type="entry name" value="E2F_WHTH_DNA-bd_dom"/>
</dbReference>
<keyword evidence="12" id="KW-1185">Reference proteome</keyword>
<proteinExistence type="inferred from homology"/>
<dbReference type="InterPro" id="IPR037241">
    <property type="entry name" value="E2F-DP_heterodim"/>
</dbReference>
<dbReference type="GeneID" id="93647532"/>
<feature type="domain" description="Transcription factor DP C-terminal" evidence="9">
    <location>
        <begin position="99"/>
        <end position="214"/>
    </location>
</feature>
<dbReference type="SMART" id="SM01372">
    <property type="entry name" value="E2F_TDP"/>
    <property type="match status" value="1"/>
</dbReference>
<reference evidence="11 12" key="1">
    <citation type="submission" date="2016-02" db="EMBL/GenBank/DDBJ databases">
        <title>Discovery of a natural microsporidian pathogen with a broad tissue tropism in Caenorhabditis elegans.</title>
        <authorList>
            <person name="Luallen R.J."/>
            <person name="Reinke A.W."/>
            <person name="Tong L."/>
            <person name="Botts M.R."/>
            <person name="Felix M.-A."/>
            <person name="Troemel E.R."/>
        </authorList>
    </citation>
    <scope>NUCLEOTIDE SEQUENCE [LARGE SCALE GENOMIC DNA]</scope>
    <source>
        <strain evidence="11 12">JUm2807</strain>
    </source>
</reference>
<comment type="similarity">
    <text evidence="2 7">Belongs to the E2F/DP family.</text>
</comment>
<evidence type="ECO:0000313" key="11">
    <source>
        <dbReference type="EMBL" id="OAG29043.1"/>
    </source>
</evidence>
<evidence type="ECO:0000256" key="8">
    <source>
        <dbReference type="SAM" id="Coils"/>
    </source>
</evidence>
<dbReference type="GO" id="GO:0005667">
    <property type="term" value="C:transcription regulator complex"/>
    <property type="evidence" value="ECO:0007669"/>
    <property type="project" value="InterPro"/>
</dbReference>
<dbReference type="RefSeq" id="XP_067543788.1">
    <property type="nucleotide sequence ID" value="XM_067688600.1"/>
</dbReference>
<evidence type="ECO:0000256" key="3">
    <source>
        <dbReference type="ARBA" id="ARBA00023015"/>
    </source>
</evidence>
<dbReference type="EMBL" id="LTDL01000042">
    <property type="protein sequence ID" value="OAG29043.1"/>
    <property type="molecule type" value="Genomic_DNA"/>
</dbReference>
<keyword evidence="8" id="KW-0175">Coiled coil</keyword>
<dbReference type="InterPro" id="IPR038168">
    <property type="entry name" value="TF_DP_C_sf"/>
</dbReference>
<dbReference type="InterPro" id="IPR036390">
    <property type="entry name" value="WH_DNA-bd_sf"/>
</dbReference>
<dbReference type="GO" id="GO:0000977">
    <property type="term" value="F:RNA polymerase II transcription regulatory region sequence-specific DNA binding"/>
    <property type="evidence" value="ECO:0007669"/>
    <property type="project" value="TreeGrafter"/>
</dbReference>
<evidence type="ECO:0000256" key="1">
    <source>
        <dbReference type="ARBA" id="ARBA00004123"/>
    </source>
</evidence>
<dbReference type="SUPFAM" id="SSF46785">
    <property type="entry name" value="Winged helix' DNA-binding domain"/>
    <property type="match status" value="1"/>
</dbReference>
<dbReference type="GO" id="GO:0000981">
    <property type="term" value="F:DNA-binding transcription factor activity, RNA polymerase II-specific"/>
    <property type="evidence" value="ECO:0007669"/>
    <property type="project" value="TreeGrafter"/>
</dbReference>
<dbReference type="VEuPathDB" id="MicrosporidiaDB:NEDG_01182"/>
<sequence>MNYCPKKERRGLKAFSAMILSILQKERAMDYTRVSDVIIAMTGNTGEDKNIKRRIYDALNVMCAVDIVRKDKKMVYLIDNTLCECASEIDKRLLSLGHATTSTSKLRERIEEKERHLEDVLRRKDLLLQLIERNKEKEETEDKEKLHFPFIIISTGKKSRIDCETNDKRSYFKFIFANEYKIYEDVQILKEIFKDVPHTQENYTNALMDSVLPETPLLNTLPDAYPTPNDWLSKLPQLEDKQAPSNSNYIFTEEDDWLNIYNFLS</sequence>
<evidence type="ECO:0000256" key="2">
    <source>
        <dbReference type="ARBA" id="ARBA00010940"/>
    </source>
</evidence>
<dbReference type="STRING" id="1805483.A0A177EAS3"/>
<dbReference type="Gene3D" id="1.20.140.80">
    <property type="entry name" value="Transcription factor DP"/>
    <property type="match status" value="1"/>
</dbReference>
<dbReference type="InterPro" id="IPR036388">
    <property type="entry name" value="WH-like_DNA-bd_sf"/>
</dbReference>
<dbReference type="SUPFAM" id="SSF144074">
    <property type="entry name" value="E2F-DP heterodimerization region"/>
    <property type="match status" value="1"/>
</dbReference>